<evidence type="ECO:0000256" key="1">
    <source>
        <dbReference type="SAM" id="Phobius"/>
    </source>
</evidence>
<keyword evidence="1" id="KW-1133">Transmembrane helix</keyword>
<evidence type="ECO:0000313" key="2">
    <source>
        <dbReference type="Proteomes" id="UP000887540"/>
    </source>
</evidence>
<feature type="transmembrane region" description="Helical" evidence="1">
    <location>
        <begin position="174"/>
        <end position="197"/>
    </location>
</feature>
<protein>
    <submittedName>
        <fullName evidence="3">Fibronectin type-III domain-containing protein</fullName>
    </submittedName>
</protein>
<keyword evidence="2" id="KW-1185">Reference proteome</keyword>
<accession>A0A914CF30</accession>
<dbReference type="WBParaSite" id="ACRNAN_Path_935.g3600.t1">
    <property type="protein sequence ID" value="ACRNAN_Path_935.g3600.t1"/>
    <property type="gene ID" value="ACRNAN_Path_935.g3600"/>
</dbReference>
<organism evidence="2 3">
    <name type="scientific">Acrobeloides nanus</name>
    <dbReference type="NCBI Taxonomy" id="290746"/>
    <lineage>
        <taxon>Eukaryota</taxon>
        <taxon>Metazoa</taxon>
        <taxon>Ecdysozoa</taxon>
        <taxon>Nematoda</taxon>
        <taxon>Chromadorea</taxon>
        <taxon>Rhabditida</taxon>
        <taxon>Tylenchina</taxon>
        <taxon>Cephalobomorpha</taxon>
        <taxon>Cephaloboidea</taxon>
        <taxon>Cephalobidae</taxon>
        <taxon>Acrobeloides</taxon>
    </lineage>
</organism>
<sequence>MLSLHHLAIQQIRVFFNEVLHPSPDLDKLPSNPVISAPEFWQLKNIYALNLFYWKMLGNTDLTVQRPPIALYTLEVGSHYIALAWNDSLKIRATDRVRLYLNVKDSMGLTSRAIQLSLHNPWFSYNVMRLKSDQNYTFCLTYLLTEYGKEKLVYESCLYEKTLPNISFWNSLNLSTIITFFVILFIVFSLLCFRAIYFRFHLWHQAKYRARMNQSISGQSFLSRTSSANGHAISNSVTFENTSQLGTSHSMYRFSIASSNNNNNLDCANGRLLTVEDAAV</sequence>
<keyword evidence="1" id="KW-0812">Transmembrane</keyword>
<name>A0A914CF30_9BILA</name>
<proteinExistence type="predicted"/>
<dbReference type="AlphaFoldDB" id="A0A914CF30"/>
<reference evidence="3" key="1">
    <citation type="submission" date="2022-11" db="UniProtKB">
        <authorList>
            <consortium name="WormBaseParasite"/>
        </authorList>
    </citation>
    <scope>IDENTIFICATION</scope>
</reference>
<dbReference type="Proteomes" id="UP000887540">
    <property type="component" value="Unplaced"/>
</dbReference>
<evidence type="ECO:0000313" key="3">
    <source>
        <dbReference type="WBParaSite" id="ACRNAN_Path_935.g3600.t1"/>
    </source>
</evidence>
<keyword evidence="1" id="KW-0472">Membrane</keyword>